<dbReference type="AlphaFoldDB" id="A0A6C0ESD8"/>
<evidence type="ECO:0000259" key="1">
    <source>
        <dbReference type="Pfam" id="PF03407"/>
    </source>
</evidence>
<feature type="domain" description="Nucleotide-diphospho-sugar transferase" evidence="1">
    <location>
        <begin position="38"/>
        <end position="217"/>
    </location>
</feature>
<dbReference type="Pfam" id="PF03407">
    <property type="entry name" value="Nucleotid_trans"/>
    <property type="match status" value="1"/>
</dbReference>
<dbReference type="PANTHER" id="PTHR47032:SF1">
    <property type="entry name" value="UDP-D-XYLOSE:L-FUCOSE ALPHA-1,3-D-XYLOSYLTRANSFERASE-RELATED"/>
    <property type="match status" value="1"/>
</dbReference>
<sequence>MSFITLTNKGYLDYTLNCLESLKNISSPLVINCYCLGREAYDTLTEKGYTCTLIDDEINTNFQTFRAGNWSNITHNKLSIIHENLLKYEFVCFTDGDIVYENNDFYTYLKENIGDSDIFIQNEGMSDSEVWNLCSGFMFIRSTPQTISLFDPVHTEIHKNTVGWDDQVYINSIIKQLNYKVLPVDLFPNGRYYYANNENIKPYIIHFNWTIGHIKKEYMKKYNKWFITD</sequence>
<proteinExistence type="predicted"/>
<dbReference type="GO" id="GO:0016757">
    <property type="term" value="F:glycosyltransferase activity"/>
    <property type="evidence" value="ECO:0007669"/>
    <property type="project" value="TreeGrafter"/>
</dbReference>
<reference evidence="2" key="1">
    <citation type="journal article" date="2020" name="Nature">
        <title>Giant virus diversity and host interactions through global metagenomics.</title>
        <authorList>
            <person name="Schulz F."/>
            <person name="Roux S."/>
            <person name="Paez-Espino D."/>
            <person name="Jungbluth S."/>
            <person name="Walsh D.A."/>
            <person name="Denef V.J."/>
            <person name="McMahon K.D."/>
            <person name="Konstantinidis K.T."/>
            <person name="Eloe-Fadrosh E.A."/>
            <person name="Kyrpides N.C."/>
            <person name="Woyke T."/>
        </authorList>
    </citation>
    <scope>NUCLEOTIDE SEQUENCE</scope>
    <source>
        <strain evidence="2">GVMAG-M-3300009155-2</strain>
    </source>
</reference>
<dbReference type="PANTHER" id="PTHR47032">
    <property type="entry name" value="UDP-D-XYLOSE:L-FUCOSE ALPHA-1,3-D-XYLOSYLTRANSFERASE-RELATED"/>
    <property type="match status" value="1"/>
</dbReference>
<dbReference type="GO" id="GO:0005794">
    <property type="term" value="C:Golgi apparatus"/>
    <property type="evidence" value="ECO:0007669"/>
    <property type="project" value="TreeGrafter"/>
</dbReference>
<protein>
    <recommendedName>
        <fullName evidence="1">Nucleotide-diphospho-sugar transferase domain-containing protein</fullName>
    </recommendedName>
</protein>
<dbReference type="InterPro" id="IPR029044">
    <property type="entry name" value="Nucleotide-diphossugar_trans"/>
</dbReference>
<evidence type="ECO:0000313" key="2">
    <source>
        <dbReference type="EMBL" id="QHT31433.1"/>
    </source>
</evidence>
<organism evidence="2">
    <name type="scientific">viral metagenome</name>
    <dbReference type="NCBI Taxonomy" id="1070528"/>
    <lineage>
        <taxon>unclassified sequences</taxon>
        <taxon>metagenomes</taxon>
        <taxon>organismal metagenomes</taxon>
    </lineage>
</organism>
<accession>A0A6C0ESD8</accession>
<dbReference type="InterPro" id="IPR052636">
    <property type="entry name" value="UDP-D-xylose:L-fucose_XylT"/>
</dbReference>
<name>A0A6C0ESD8_9ZZZZ</name>
<dbReference type="Gene3D" id="3.90.550.10">
    <property type="entry name" value="Spore Coat Polysaccharide Biosynthesis Protein SpsA, Chain A"/>
    <property type="match status" value="1"/>
</dbReference>
<dbReference type="SUPFAM" id="SSF53448">
    <property type="entry name" value="Nucleotide-diphospho-sugar transferases"/>
    <property type="match status" value="1"/>
</dbReference>
<dbReference type="InterPro" id="IPR005069">
    <property type="entry name" value="Nucl-diP-sugar_transferase"/>
</dbReference>
<dbReference type="EMBL" id="MN738919">
    <property type="protein sequence ID" value="QHT31433.1"/>
    <property type="molecule type" value="Genomic_DNA"/>
</dbReference>